<dbReference type="Proteomes" id="UP000176881">
    <property type="component" value="Unassembled WGS sequence"/>
</dbReference>
<organism evidence="2 3">
    <name type="scientific">Candidatus Taylorbacteria bacterium RIFCSPLOWO2_12_FULL_47_20</name>
    <dbReference type="NCBI Taxonomy" id="1802335"/>
    <lineage>
        <taxon>Bacteria</taxon>
        <taxon>Candidatus Tayloriibacteriota</taxon>
    </lineage>
</organism>
<evidence type="ECO:0000313" key="3">
    <source>
        <dbReference type="Proteomes" id="UP000176881"/>
    </source>
</evidence>
<dbReference type="STRING" id="1802335.A3G59_00525"/>
<comment type="caution">
    <text evidence="2">The sequence shown here is derived from an EMBL/GenBank/DDBJ whole genome shotgun (WGS) entry which is preliminary data.</text>
</comment>
<reference evidence="2 3" key="1">
    <citation type="journal article" date="2016" name="Nat. Commun.">
        <title>Thousands of microbial genomes shed light on interconnected biogeochemical processes in an aquifer system.</title>
        <authorList>
            <person name="Anantharaman K."/>
            <person name="Brown C.T."/>
            <person name="Hug L.A."/>
            <person name="Sharon I."/>
            <person name="Castelle C.J."/>
            <person name="Probst A.J."/>
            <person name="Thomas B.C."/>
            <person name="Singh A."/>
            <person name="Wilkins M.J."/>
            <person name="Karaoz U."/>
            <person name="Brodie E.L."/>
            <person name="Williams K.H."/>
            <person name="Hubbard S.S."/>
            <person name="Banfield J.F."/>
        </authorList>
    </citation>
    <scope>NUCLEOTIDE SEQUENCE [LARGE SCALE GENOMIC DNA]</scope>
</reference>
<gene>
    <name evidence="2" type="ORF">A3G59_00525</name>
</gene>
<dbReference type="AlphaFoldDB" id="A0A1G2P4H5"/>
<protein>
    <submittedName>
        <fullName evidence="2">Uncharacterized protein</fullName>
    </submittedName>
</protein>
<sequence length="64" mass="7273">MSESNKKPLDWYENRANEIINNPDGSVTYVFDEPPIEGEEHPTSSTTISKEDMERALKNPAHLV</sequence>
<evidence type="ECO:0000313" key="2">
    <source>
        <dbReference type="EMBL" id="OHA43226.1"/>
    </source>
</evidence>
<accession>A0A1G2P4H5</accession>
<name>A0A1G2P4H5_9BACT</name>
<proteinExistence type="predicted"/>
<evidence type="ECO:0000256" key="1">
    <source>
        <dbReference type="SAM" id="MobiDB-lite"/>
    </source>
</evidence>
<feature type="region of interest" description="Disordered" evidence="1">
    <location>
        <begin position="33"/>
        <end position="52"/>
    </location>
</feature>
<dbReference type="EMBL" id="MHSN01000053">
    <property type="protein sequence ID" value="OHA43226.1"/>
    <property type="molecule type" value="Genomic_DNA"/>
</dbReference>